<accession>A0A382Q0H1</accession>
<dbReference type="Pfam" id="PF00679">
    <property type="entry name" value="EFG_C"/>
    <property type="match status" value="1"/>
</dbReference>
<proteinExistence type="predicted"/>
<evidence type="ECO:0000313" key="2">
    <source>
        <dbReference type="EMBL" id="SVC78425.1"/>
    </source>
</evidence>
<reference evidence="2" key="1">
    <citation type="submission" date="2018-05" db="EMBL/GenBank/DDBJ databases">
        <authorList>
            <person name="Lanie J.A."/>
            <person name="Ng W.-L."/>
            <person name="Kazmierczak K.M."/>
            <person name="Andrzejewski T.M."/>
            <person name="Davidsen T.M."/>
            <person name="Wayne K.J."/>
            <person name="Tettelin H."/>
            <person name="Glass J.I."/>
            <person name="Rusch D."/>
            <person name="Podicherti R."/>
            <person name="Tsui H.-C.T."/>
            <person name="Winkler M.E."/>
        </authorList>
    </citation>
    <scope>NUCLEOTIDE SEQUENCE</scope>
</reference>
<feature type="non-terminal residue" evidence="2">
    <location>
        <position position="1"/>
    </location>
</feature>
<dbReference type="Gene3D" id="3.30.230.10">
    <property type="match status" value="1"/>
</dbReference>
<dbReference type="InterPro" id="IPR035647">
    <property type="entry name" value="EFG_III/V"/>
</dbReference>
<dbReference type="SMART" id="SM00838">
    <property type="entry name" value="EFG_C"/>
    <property type="match status" value="1"/>
</dbReference>
<evidence type="ECO:0000259" key="1">
    <source>
        <dbReference type="SMART" id="SM00838"/>
    </source>
</evidence>
<dbReference type="SUPFAM" id="SSF54980">
    <property type="entry name" value="EF-G C-terminal domain-like"/>
    <property type="match status" value="1"/>
</dbReference>
<sequence length="45" mass="4998">LSETFGYATRLRSLTQGRALFTMQFSNYQAVPSSITEEIVAKVQG</sequence>
<dbReference type="Gene3D" id="3.30.70.240">
    <property type="match status" value="1"/>
</dbReference>
<gene>
    <name evidence="2" type="ORF">METZ01_LOCUS331279</name>
</gene>
<protein>
    <recommendedName>
        <fullName evidence="1">Elongation factor EFG domain-containing protein</fullName>
    </recommendedName>
</protein>
<organism evidence="2">
    <name type="scientific">marine metagenome</name>
    <dbReference type="NCBI Taxonomy" id="408172"/>
    <lineage>
        <taxon>unclassified sequences</taxon>
        <taxon>metagenomes</taxon>
        <taxon>ecological metagenomes</taxon>
    </lineage>
</organism>
<feature type="domain" description="Elongation factor EFG" evidence="1">
    <location>
        <begin position="1"/>
        <end position="39"/>
    </location>
</feature>
<dbReference type="InterPro" id="IPR000640">
    <property type="entry name" value="EFG_V-like"/>
</dbReference>
<dbReference type="AlphaFoldDB" id="A0A382Q0H1"/>
<dbReference type="EMBL" id="UINC01110723">
    <property type="protein sequence ID" value="SVC78425.1"/>
    <property type="molecule type" value="Genomic_DNA"/>
</dbReference>
<name>A0A382Q0H1_9ZZZZ</name>
<dbReference type="InterPro" id="IPR014721">
    <property type="entry name" value="Ribsml_uS5_D2-typ_fold_subgr"/>
</dbReference>